<dbReference type="Proteomes" id="UP001218579">
    <property type="component" value="Unassembled WGS sequence"/>
</dbReference>
<sequence length="340" mass="37232">MRISGLSLSLALLLAPPSLSVAQVDSNSPDYRELALTLEAETGTIIQDLKITKIETRGTVTKQTSMKARYRQSYSYEDTAFRIKKSLIDFELTDADGTVYNAKTPKSPETEILQMVIGGFSDVTYIADDSLSPQRIEDWDGVRATSKAILVKAAEISGVANGPAQAGAIADQLYGKLTPEQAADLFLKVDKQITLPHMMGLELNKPLRAESQIQSPVGGPPLDAVEVVTLTEWDDAKQTARLSYDYSPTPESFTKFITEFMPVFLKNAGASDNVIAEFNSFLKEGKTSDLFVNNTHCDYEMDIATGLVRHGKCTETVGMNIPGENVKNTQIREFSEKIGS</sequence>
<keyword evidence="3" id="KW-1185">Reference proteome</keyword>
<feature type="chain" id="PRO_5047294936" description="DUF4412 domain-containing protein" evidence="1">
    <location>
        <begin position="23"/>
        <end position="340"/>
    </location>
</feature>
<accession>A0ABT5HI83</accession>
<evidence type="ECO:0000256" key="1">
    <source>
        <dbReference type="SAM" id="SignalP"/>
    </source>
</evidence>
<reference evidence="2 3" key="1">
    <citation type="submission" date="2023-01" db="EMBL/GenBank/DDBJ databases">
        <title>Novel species of the genus Asticcacaulis isolated from rivers.</title>
        <authorList>
            <person name="Lu H."/>
        </authorList>
    </citation>
    <scope>NUCLEOTIDE SEQUENCE [LARGE SCALE GENOMIC DNA]</scope>
    <source>
        <strain evidence="2 3">LKC15W</strain>
    </source>
</reference>
<evidence type="ECO:0000313" key="2">
    <source>
        <dbReference type="EMBL" id="MDC7675912.1"/>
    </source>
</evidence>
<comment type="caution">
    <text evidence="2">The sequence shown here is derived from an EMBL/GenBank/DDBJ whole genome shotgun (WGS) entry which is preliminary data.</text>
</comment>
<feature type="signal peptide" evidence="1">
    <location>
        <begin position="1"/>
        <end position="22"/>
    </location>
</feature>
<organism evidence="2 3">
    <name type="scientific">Asticcacaulis machinosus</name>
    <dbReference type="NCBI Taxonomy" id="2984211"/>
    <lineage>
        <taxon>Bacteria</taxon>
        <taxon>Pseudomonadati</taxon>
        <taxon>Pseudomonadota</taxon>
        <taxon>Alphaproteobacteria</taxon>
        <taxon>Caulobacterales</taxon>
        <taxon>Caulobacteraceae</taxon>
        <taxon>Asticcacaulis</taxon>
    </lineage>
</organism>
<evidence type="ECO:0008006" key="4">
    <source>
        <dbReference type="Google" id="ProtNLM"/>
    </source>
</evidence>
<protein>
    <recommendedName>
        <fullName evidence="4">DUF4412 domain-containing protein</fullName>
    </recommendedName>
</protein>
<keyword evidence="1" id="KW-0732">Signal</keyword>
<evidence type="ECO:0000313" key="3">
    <source>
        <dbReference type="Proteomes" id="UP001218579"/>
    </source>
</evidence>
<gene>
    <name evidence="2" type="ORF">PQU98_07220</name>
</gene>
<dbReference type="RefSeq" id="WP_272744228.1">
    <property type="nucleotide sequence ID" value="NZ_JAQQKV010000001.1"/>
</dbReference>
<name>A0ABT5HI83_9CAUL</name>
<dbReference type="EMBL" id="JAQQKV010000001">
    <property type="protein sequence ID" value="MDC7675912.1"/>
    <property type="molecule type" value="Genomic_DNA"/>
</dbReference>
<proteinExistence type="predicted"/>